<feature type="domain" description="FAD-binding PCMH-type" evidence="6">
    <location>
        <begin position="97"/>
        <end position="268"/>
    </location>
</feature>
<dbReference type="Gene3D" id="3.30.43.10">
    <property type="entry name" value="Uridine Diphospho-n-acetylenolpyruvylglucosamine Reductase, domain 2"/>
    <property type="match status" value="1"/>
</dbReference>
<evidence type="ECO:0000313" key="8">
    <source>
        <dbReference type="Proteomes" id="UP000738349"/>
    </source>
</evidence>
<comment type="similarity">
    <text evidence="1">Belongs to the oxygen-dependent FAD-linked oxidoreductase family.</text>
</comment>
<gene>
    <name evidence="7" type="ORF">EDB81DRAFT_634124</name>
</gene>
<feature type="signal peptide" evidence="5">
    <location>
        <begin position="1"/>
        <end position="20"/>
    </location>
</feature>
<dbReference type="Proteomes" id="UP000738349">
    <property type="component" value="Unassembled WGS sequence"/>
</dbReference>
<organism evidence="7 8">
    <name type="scientific">Dactylonectria macrodidyma</name>
    <dbReference type="NCBI Taxonomy" id="307937"/>
    <lineage>
        <taxon>Eukaryota</taxon>
        <taxon>Fungi</taxon>
        <taxon>Dikarya</taxon>
        <taxon>Ascomycota</taxon>
        <taxon>Pezizomycotina</taxon>
        <taxon>Sordariomycetes</taxon>
        <taxon>Hypocreomycetidae</taxon>
        <taxon>Hypocreales</taxon>
        <taxon>Nectriaceae</taxon>
        <taxon>Dactylonectria</taxon>
    </lineage>
</organism>
<dbReference type="PROSITE" id="PS51387">
    <property type="entry name" value="FAD_PCMH"/>
    <property type="match status" value="1"/>
</dbReference>
<keyword evidence="3" id="KW-0274">FAD</keyword>
<dbReference type="PANTHER" id="PTHR42973">
    <property type="entry name" value="BINDING OXIDOREDUCTASE, PUTATIVE (AFU_ORTHOLOGUE AFUA_1G17690)-RELATED"/>
    <property type="match status" value="1"/>
</dbReference>
<feature type="chain" id="PRO_5040302187" description="FAD-binding PCMH-type domain-containing protein" evidence="5">
    <location>
        <begin position="21"/>
        <end position="538"/>
    </location>
</feature>
<dbReference type="InterPro" id="IPR036318">
    <property type="entry name" value="FAD-bd_PCMH-like_sf"/>
</dbReference>
<evidence type="ECO:0000256" key="4">
    <source>
        <dbReference type="ARBA" id="ARBA00023002"/>
    </source>
</evidence>
<proteinExistence type="inferred from homology"/>
<evidence type="ECO:0000256" key="5">
    <source>
        <dbReference type="SAM" id="SignalP"/>
    </source>
</evidence>
<protein>
    <recommendedName>
        <fullName evidence="6">FAD-binding PCMH-type domain-containing protein</fullName>
    </recommendedName>
</protein>
<comment type="caution">
    <text evidence="7">The sequence shown here is derived from an EMBL/GenBank/DDBJ whole genome shotgun (WGS) entry which is preliminary data.</text>
</comment>
<dbReference type="Gene3D" id="3.30.465.10">
    <property type="match status" value="1"/>
</dbReference>
<dbReference type="InterPro" id="IPR050416">
    <property type="entry name" value="FAD-linked_Oxidoreductase"/>
</dbReference>
<dbReference type="InterPro" id="IPR006094">
    <property type="entry name" value="Oxid_FAD_bind_N"/>
</dbReference>
<dbReference type="InterPro" id="IPR016167">
    <property type="entry name" value="FAD-bd_PCMH_sub1"/>
</dbReference>
<dbReference type="EMBL" id="JAGMUV010000001">
    <property type="protein sequence ID" value="KAH7176085.1"/>
    <property type="molecule type" value="Genomic_DNA"/>
</dbReference>
<keyword evidence="8" id="KW-1185">Reference proteome</keyword>
<accession>A0A9P9FTC9</accession>
<evidence type="ECO:0000259" key="6">
    <source>
        <dbReference type="PROSITE" id="PS51387"/>
    </source>
</evidence>
<dbReference type="GO" id="GO:0016491">
    <property type="term" value="F:oxidoreductase activity"/>
    <property type="evidence" value="ECO:0007669"/>
    <property type="project" value="UniProtKB-KW"/>
</dbReference>
<reference evidence="7" key="1">
    <citation type="journal article" date="2021" name="Nat. Commun.">
        <title>Genetic determinants of endophytism in the Arabidopsis root mycobiome.</title>
        <authorList>
            <person name="Mesny F."/>
            <person name="Miyauchi S."/>
            <person name="Thiergart T."/>
            <person name="Pickel B."/>
            <person name="Atanasova L."/>
            <person name="Karlsson M."/>
            <person name="Huettel B."/>
            <person name="Barry K.W."/>
            <person name="Haridas S."/>
            <person name="Chen C."/>
            <person name="Bauer D."/>
            <person name="Andreopoulos W."/>
            <person name="Pangilinan J."/>
            <person name="LaButti K."/>
            <person name="Riley R."/>
            <person name="Lipzen A."/>
            <person name="Clum A."/>
            <person name="Drula E."/>
            <person name="Henrissat B."/>
            <person name="Kohler A."/>
            <person name="Grigoriev I.V."/>
            <person name="Martin F.M."/>
            <person name="Hacquard S."/>
        </authorList>
    </citation>
    <scope>NUCLEOTIDE SEQUENCE</scope>
    <source>
        <strain evidence="7">MPI-CAGE-AT-0147</strain>
    </source>
</reference>
<dbReference type="SUPFAM" id="SSF56176">
    <property type="entry name" value="FAD-binding/transporter-associated domain-like"/>
    <property type="match status" value="1"/>
</dbReference>
<dbReference type="PANTHER" id="PTHR42973:SF34">
    <property type="entry name" value="FAD BINDING DOMAIN PROTEIN (AFU_ORTHOLOGUE AFUA_3G02770)"/>
    <property type="match status" value="1"/>
</dbReference>
<dbReference type="Gene3D" id="3.40.462.20">
    <property type="match status" value="1"/>
</dbReference>
<dbReference type="Pfam" id="PF01565">
    <property type="entry name" value="FAD_binding_4"/>
    <property type="match status" value="1"/>
</dbReference>
<evidence type="ECO:0000256" key="3">
    <source>
        <dbReference type="ARBA" id="ARBA00022827"/>
    </source>
</evidence>
<evidence type="ECO:0000256" key="1">
    <source>
        <dbReference type="ARBA" id="ARBA00005466"/>
    </source>
</evidence>
<keyword evidence="4" id="KW-0560">Oxidoreductase</keyword>
<evidence type="ECO:0000256" key="2">
    <source>
        <dbReference type="ARBA" id="ARBA00022630"/>
    </source>
</evidence>
<dbReference type="InterPro" id="IPR016169">
    <property type="entry name" value="FAD-bd_PCMH_sub2"/>
</dbReference>
<dbReference type="OrthoDB" id="2151789at2759"/>
<keyword evidence="2" id="KW-0285">Flavoprotein</keyword>
<name>A0A9P9FTC9_9HYPO</name>
<dbReference type="InterPro" id="IPR016166">
    <property type="entry name" value="FAD-bd_PCMH"/>
</dbReference>
<dbReference type="GO" id="GO:0071949">
    <property type="term" value="F:FAD binding"/>
    <property type="evidence" value="ECO:0007669"/>
    <property type="project" value="InterPro"/>
</dbReference>
<keyword evidence="5" id="KW-0732">Signal</keyword>
<dbReference type="AlphaFoldDB" id="A0A9P9FTC9"/>
<sequence length="538" mass="58672">MLPCSAFSLLTLGFVATAAATHPVLERSNFNVTEALLRHGVDVSEIPALGGDVKRPDKACAAACASLKFLYGDAAVETKDEAAYDTFLTSFWSAFQADVSPQCIFKPSKQAHVSVVVLLSRLTRCPFAAKSGGHAAFAGASVVEGGITVSFANLKAMTLSKDRKIASIEPGNIWGDVYAELATSGLTVIGGRLYNIGVGGLTTGGGISYLANLYGWACDNVESYEVVLANGEIVKATAKKYSDLYWALRGGGNNFGLVVSFNLKTYPLPNGEIWGGSRTYTQESFPALTDAVVNLINGSPKDPKAGFWSVWAYFNKTKLANPTLYYAEPDGSNAAIWDDFSALKAISDTTQTRHISEWAKESMDDIPIGLREIYYSITTKVDRHLLQFTQDLYYKTVLDVADIPGILPTVVVQGITTPQLKKMEQNGGNPLGIKAEEGPLFLILMGVTWADKADDDAIFHWVSDFIKTVDAEARRRGLNNDYVYMNYASQYQDVISSYGHENKAKLKKIANKYDPQQVYQQLQPGYFKLDRAPVPDLV</sequence>
<evidence type="ECO:0000313" key="7">
    <source>
        <dbReference type="EMBL" id="KAH7176085.1"/>
    </source>
</evidence>